<keyword evidence="3" id="KW-1185">Reference proteome</keyword>
<feature type="domain" description="HTH cro/C1-type" evidence="1">
    <location>
        <begin position="15"/>
        <end position="70"/>
    </location>
</feature>
<gene>
    <name evidence="2" type="ORF">PT85_13800</name>
</gene>
<evidence type="ECO:0000259" key="1">
    <source>
        <dbReference type="PROSITE" id="PS50943"/>
    </source>
</evidence>
<dbReference type="EMBL" id="JTAK01000005">
    <property type="protein sequence ID" value="KHO64291.1"/>
    <property type="molecule type" value="Genomic_DNA"/>
</dbReference>
<evidence type="ECO:0000313" key="2">
    <source>
        <dbReference type="EMBL" id="KHO64291.1"/>
    </source>
</evidence>
<dbReference type="CDD" id="cd00093">
    <property type="entry name" value="HTH_XRE"/>
    <property type="match status" value="1"/>
</dbReference>
<dbReference type="STRING" id="706570.PT85_13800"/>
<dbReference type="Pfam" id="PF13560">
    <property type="entry name" value="HTH_31"/>
    <property type="match status" value="1"/>
</dbReference>
<dbReference type="PROSITE" id="PS50943">
    <property type="entry name" value="HTH_CROC1"/>
    <property type="match status" value="1"/>
</dbReference>
<dbReference type="GO" id="GO:0003677">
    <property type="term" value="F:DNA binding"/>
    <property type="evidence" value="ECO:0007669"/>
    <property type="project" value="InterPro"/>
</dbReference>
<dbReference type="InterPro" id="IPR001387">
    <property type="entry name" value="Cro/C1-type_HTH"/>
</dbReference>
<organism evidence="2 3">
    <name type="scientific">Pseudomonas flexibilis</name>
    <dbReference type="NCBI Taxonomy" id="706570"/>
    <lineage>
        <taxon>Bacteria</taxon>
        <taxon>Pseudomonadati</taxon>
        <taxon>Pseudomonadota</taxon>
        <taxon>Gammaproteobacteria</taxon>
        <taxon>Pseudomonadales</taxon>
        <taxon>Pseudomonadaceae</taxon>
        <taxon>Pseudomonas</taxon>
    </lineage>
</organism>
<dbReference type="Proteomes" id="UP000030980">
    <property type="component" value="Unassembled WGS sequence"/>
</dbReference>
<accession>A0A0B3BTA7</accession>
<dbReference type="AlphaFoldDB" id="A0A0B3BTA7"/>
<dbReference type="SUPFAM" id="SSF47413">
    <property type="entry name" value="lambda repressor-like DNA-binding domains"/>
    <property type="match status" value="1"/>
</dbReference>
<dbReference type="SMART" id="SM00530">
    <property type="entry name" value="HTH_XRE"/>
    <property type="match status" value="1"/>
</dbReference>
<dbReference type="InterPro" id="IPR010982">
    <property type="entry name" value="Lambda_DNA-bd_dom_sf"/>
</dbReference>
<proteinExistence type="predicted"/>
<protein>
    <submittedName>
        <fullName evidence="2">Transcriptional regulator</fullName>
    </submittedName>
</protein>
<reference evidence="2 3" key="1">
    <citation type="submission" date="2014-11" db="EMBL/GenBank/DDBJ databases">
        <title>Genome sequence of Pseudomonas tuomuerensis JCM 14085.</title>
        <authorList>
            <person name="Shin S.-K."/>
            <person name="Yi H."/>
        </authorList>
    </citation>
    <scope>NUCLEOTIDE SEQUENCE [LARGE SCALE GENOMIC DNA]</scope>
    <source>
        <strain evidence="2 3">JCM 14085</strain>
    </source>
</reference>
<comment type="caution">
    <text evidence="2">The sequence shown here is derived from an EMBL/GenBank/DDBJ whole genome shotgun (WGS) entry which is preliminary data.</text>
</comment>
<evidence type="ECO:0000313" key="3">
    <source>
        <dbReference type="Proteomes" id="UP000030980"/>
    </source>
</evidence>
<name>A0A0B3BTA7_9PSED</name>
<dbReference type="Gene3D" id="1.10.260.40">
    <property type="entry name" value="lambda repressor-like DNA-binding domains"/>
    <property type="match status" value="1"/>
</dbReference>
<sequence>MKHRLDSASQLGPVVRATRKALRLRQDDAAGAIGVSENFLGKVERGDDSVQWSKLFQVLEQLGIRLYADIPAEAEALLDAEMKKLAARLKETP</sequence>
<dbReference type="RefSeq" id="WP_039606966.1">
    <property type="nucleotide sequence ID" value="NZ_FMUP01000003.1"/>
</dbReference>
<dbReference type="OrthoDB" id="9156632at2"/>